<dbReference type="OrthoDB" id="3543585at2"/>
<dbReference type="AlphaFoldDB" id="A0A2T0JIE8"/>
<name>A0A2T0JIE8_9ACTN</name>
<organism evidence="1 2">
    <name type="scientific">Actinoplanes italicus</name>
    <dbReference type="NCBI Taxonomy" id="113567"/>
    <lineage>
        <taxon>Bacteria</taxon>
        <taxon>Bacillati</taxon>
        <taxon>Actinomycetota</taxon>
        <taxon>Actinomycetes</taxon>
        <taxon>Micromonosporales</taxon>
        <taxon>Micromonosporaceae</taxon>
        <taxon>Actinoplanes</taxon>
    </lineage>
</organism>
<comment type="caution">
    <text evidence="1">The sequence shown here is derived from an EMBL/GenBank/DDBJ whole genome shotgun (WGS) entry which is preliminary data.</text>
</comment>
<accession>A0A2T0JIE8</accession>
<evidence type="ECO:0000313" key="1">
    <source>
        <dbReference type="EMBL" id="PRX07358.1"/>
    </source>
</evidence>
<reference evidence="1 2" key="1">
    <citation type="submission" date="2018-03" db="EMBL/GenBank/DDBJ databases">
        <title>Genomic Encyclopedia of Archaeal and Bacterial Type Strains, Phase II (KMG-II): from individual species to whole genera.</title>
        <authorList>
            <person name="Goeker M."/>
        </authorList>
    </citation>
    <scope>NUCLEOTIDE SEQUENCE [LARGE SCALE GENOMIC DNA]</scope>
    <source>
        <strain evidence="1 2">DSM 43146</strain>
    </source>
</reference>
<dbReference type="Proteomes" id="UP000239415">
    <property type="component" value="Unassembled WGS sequence"/>
</dbReference>
<evidence type="ECO:0000313" key="2">
    <source>
        <dbReference type="Proteomes" id="UP000239415"/>
    </source>
</evidence>
<protein>
    <submittedName>
        <fullName evidence="1">Uncharacterized protein</fullName>
    </submittedName>
</protein>
<proteinExistence type="predicted"/>
<dbReference type="RefSeq" id="WP_146169634.1">
    <property type="nucleotide sequence ID" value="NZ_BOMO01000163.1"/>
</dbReference>
<dbReference type="EMBL" id="PVMZ01000042">
    <property type="protein sequence ID" value="PRX07358.1"/>
    <property type="molecule type" value="Genomic_DNA"/>
</dbReference>
<sequence length="112" mass="11248">MALKTVAGVPGQTKVTVAPAAVTASDTISVNDIGDRGVLLQVINGGGSPINVTISDPNSTAVGNPGTTTPQAVANGTDGWFRVLPNHVNQTTGVATITYSGITSVTYKAIRA</sequence>
<gene>
    <name evidence="1" type="ORF">CLV67_14233</name>
</gene>
<keyword evidence="2" id="KW-1185">Reference proteome</keyword>